<keyword evidence="2" id="KW-1185">Reference proteome</keyword>
<dbReference type="Gene3D" id="3.40.50.1820">
    <property type="entry name" value="alpha/beta hydrolase"/>
    <property type="match status" value="1"/>
</dbReference>
<reference evidence="1 2" key="1">
    <citation type="submission" date="2024-09" db="EMBL/GenBank/DDBJ databases">
        <authorList>
            <person name="Sun Q."/>
            <person name="Mori K."/>
        </authorList>
    </citation>
    <scope>NUCLEOTIDE SEQUENCE [LARGE SCALE GENOMIC DNA]</scope>
    <source>
        <strain evidence="1 2">CGMCC 1.15906</strain>
    </source>
</reference>
<keyword evidence="1" id="KW-0378">Hydrolase</keyword>
<evidence type="ECO:0000313" key="1">
    <source>
        <dbReference type="EMBL" id="MFC0623406.1"/>
    </source>
</evidence>
<evidence type="ECO:0000313" key="2">
    <source>
        <dbReference type="Proteomes" id="UP001589890"/>
    </source>
</evidence>
<accession>A0ABV6QH97</accession>
<name>A0ABV6QH97_9ACTN</name>
<organism evidence="1 2">
    <name type="scientific">Kribbella deserti</name>
    <dbReference type="NCBI Taxonomy" id="1926257"/>
    <lineage>
        <taxon>Bacteria</taxon>
        <taxon>Bacillati</taxon>
        <taxon>Actinomycetota</taxon>
        <taxon>Actinomycetes</taxon>
        <taxon>Propionibacteriales</taxon>
        <taxon>Kribbellaceae</taxon>
        <taxon>Kribbella</taxon>
    </lineage>
</organism>
<gene>
    <name evidence="1" type="ORF">ACFFGN_04990</name>
</gene>
<proteinExistence type="predicted"/>
<dbReference type="SUPFAM" id="SSF53474">
    <property type="entry name" value="alpha/beta-Hydrolases"/>
    <property type="match status" value="1"/>
</dbReference>
<dbReference type="RefSeq" id="WP_380044106.1">
    <property type="nucleotide sequence ID" value="NZ_JBHLTC010000005.1"/>
</dbReference>
<protein>
    <submittedName>
        <fullName evidence="1">Alpha/beta fold hydrolase</fullName>
    </submittedName>
</protein>
<dbReference type="InterPro" id="IPR029058">
    <property type="entry name" value="AB_hydrolase_fold"/>
</dbReference>
<sequence length="171" mass="18879">MTTFEHRPAGLDWRSAVGAVVEFLLDKTLQQSWDHLAYGGDELDSLRLAMALLTGFPPERLADDNFVAHMGARQGEWAGRPELPRRQRAGTFIATYQERLPALAAVTMPCLVMGFELDTDTFAARAREVAAAIPGAQYIELEGLAHGVPCTDAQAVWPPVIDFLARHHRVQ</sequence>
<dbReference type="Proteomes" id="UP001589890">
    <property type="component" value="Unassembled WGS sequence"/>
</dbReference>
<comment type="caution">
    <text evidence="1">The sequence shown here is derived from an EMBL/GenBank/DDBJ whole genome shotgun (WGS) entry which is preliminary data.</text>
</comment>
<dbReference type="EMBL" id="JBHLTC010000005">
    <property type="protein sequence ID" value="MFC0623406.1"/>
    <property type="molecule type" value="Genomic_DNA"/>
</dbReference>
<dbReference type="GO" id="GO:0016787">
    <property type="term" value="F:hydrolase activity"/>
    <property type="evidence" value="ECO:0007669"/>
    <property type="project" value="UniProtKB-KW"/>
</dbReference>